<evidence type="ECO:0000256" key="5">
    <source>
        <dbReference type="ARBA" id="ARBA00022847"/>
    </source>
</evidence>
<gene>
    <name evidence="11" type="ORF">DSTB1V02_LOCUS4161</name>
</gene>
<dbReference type="AlphaFoldDB" id="A0A7R8XAK4"/>
<feature type="binding site" evidence="8">
    <location>
        <position position="29"/>
    </location>
    <ligand>
        <name>Na(+)</name>
        <dbReference type="ChEBI" id="CHEBI:29101"/>
        <label>1</label>
    </ligand>
</feature>
<proteinExistence type="inferred from homology"/>
<keyword evidence="4 9" id="KW-0812">Transmembrane</keyword>
<organism evidence="11">
    <name type="scientific">Darwinula stevensoni</name>
    <dbReference type="NCBI Taxonomy" id="69355"/>
    <lineage>
        <taxon>Eukaryota</taxon>
        <taxon>Metazoa</taxon>
        <taxon>Ecdysozoa</taxon>
        <taxon>Arthropoda</taxon>
        <taxon>Crustacea</taxon>
        <taxon>Oligostraca</taxon>
        <taxon>Ostracoda</taxon>
        <taxon>Podocopa</taxon>
        <taxon>Podocopida</taxon>
        <taxon>Darwinulocopina</taxon>
        <taxon>Darwinuloidea</taxon>
        <taxon>Darwinulidae</taxon>
        <taxon>Darwinula</taxon>
    </lineage>
</organism>
<sequence length="245" mass="27701">MDRERKMNPERGHWKGKYDFVFSALGFAVGLGNIWKFPYLCYLYGGGAFLLPYTFMLFFVGIPMFLLLLAIGQFSALTPTKCYSNMAPLFLGCYSETEKRICRGQNESNVYFNGSCFDVATAERKGISEIFPGERISGPKNSKIEISRILGFPTASEEYMNHRVLGITSGLEDLGGLQWRLVVYFTATFPYVVMLALLVRGVTLPGAVDGIRFYMVPRWDKVTNIKVEFSLAIFLKSSIVLQEYI</sequence>
<feature type="transmembrane region" description="Helical" evidence="10">
    <location>
        <begin position="20"/>
        <end position="38"/>
    </location>
</feature>
<dbReference type="PROSITE" id="PS00610">
    <property type="entry name" value="NA_NEUROTRAN_SYMP_1"/>
    <property type="match status" value="1"/>
</dbReference>
<dbReference type="GO" id="GO:0046872">
    <property type="term" value="F:metal ion binding"/>
    <property type="evidence" value="ECO:0007669"/>
    <property type="project" value="UniProtKB-KW"/>
</dbReference>
<keyword evidence="5 9" id="KW-0769">Symport</keyword>
<evidence type="ECO:0000256" key="1">
    <source>
        <dbReference type="ARBA" id="ARBA00004141"/>
    </source>
</evidence>
<dbReference type="Pfam" id="PF00209">
    <property type="entry name" value="SNF"/>
    <property type="match status" value="2"/>
</dbReference>
<dbReference type="GO" id="GO:0015293">
    <property type="term" value="F:symporter activity"/>
    <property type="evidence" value="ECO:0007669"/>
    <property type="project" value="UniProtKB-KW"/>
</dbReference>
<keyword evidence="12" id="KW-1185">Reference proteome</keyword>
<dbReference type="PANTHER" id="PTHR11616:SF240">
    <property type="entry name" value="BLOATED TUBULES, ISOFORM B-RELATED"/>
    <property type="match status" value="1"/>
</dbReference>
<dbReference type="GO" id="GO:0006865">
    <property type="term" value="P:amino acid transport"/>
    <property type="evidence" value="ECO:0007669"/>
    <property type="project" value="TreeGrafter"/>
</dbReference>
<evidence type="ECO:0000313" key="11">
    <source>
        <dbReference type="EMBL" id="CAD7244261.1"/>
    </source>
</evidence>
<reference evidence="11" key="1">
    <citation type="submission" date="2020-11" db="EMBL/GenBank/DDBJ databases">
        <authorList>
            <person name="Tran Van P."/>
        </authorList>
    </citation>
    <scope>NUCLEOTIDE SEQUENCE</scope>
</reference>
<dbReference type="PANTHER" id="PTHR11616">
    <property type="entry name" value="SODIUM/CHLORIDE DEPENDENT TRANSPORTER"/>
    <property type="match status" value="1"/>
</dbReference>
<evidence type="ECO:0000256" key="3">
    <source>
        <dbReference type="ARBA" id="ARBA00022448"/>
    </source>
</evidence>
<dbReference type="SUPFAM" id="SSF161070">
    <property type="entry name" value="SNF-like"/>
    <property type="match status" value="1"/>
</dbReference>
<keyword evidence="3 9" id="KW-0813">Transport</keyword>
<evidence type="ECO:0000256" key="8">
    <source>
        <dbReference type="PIRSR" id="PIRSR600175-1"/>
    </source>
</evidence>
<evidence type="ECO:0000256" key="4">
    <source>
        <dbReference type="ARBA" id="ARBA00022692"/>
    </source>
</evidence>
<evidence type="ECO:0000256" key="10">
    <source>
        <dbReference type="SAM" id="Phobius"/>
    </source>
</evidence>
<comment type="similarity">
    <text evidence="2 9">Belongs to the sodium:neurotransmitter symporter (SNF) (TC 2.A.22) family.</text>
</comment>
<name>A0A7R8XAK4_9CRUS</name>
<comment type="subcellular location">
    <subcellularLocation>
        <location evidence="1">Membrane</location>
        <topology evidence="1">Multi-pass membrane protein</topology>
    </subcellularLocation>
</comment>
<dbReference type="InterPro" id="IPR037272">
    <property type="entry name" value="SNS_sf"/>
</dbReference>
<evidence type="ECO:0000256" key="2">
    <source>
        <dbReference type="ARBA" id="ARBA00006459"/>
    </source>
</evidence>
<feature type="binding site" evidence="8">
    <location>
        <position position="33"/>
    </location>
    <ligand>
        <name>Na(+)</name>
        <dbReference type="ChEBI" id="CHEBI:29101"/>
        <label>1</label>
    </ligand>
</feature>
<feature type="transmembrane region" description="Helical" evidence="10">
    <location>
        <begin position="50"/>
        <end position="71"/>
    </location>
</feature>
<accession>A0A7R8XAK4</accession>
<dbReference type="EMBL" id="LR900115">
    <property type="protein sequence ID" value="CAD7244261.1"/>
    <property type="molecule type" value="Genomic_DNA"/>
</dbReference>
<evidence type="ECO:0000256" key="6">
    <source>
        <dbReference type="ARBA" id="ARBA00022989"/>
    </source>
</evidence>
<dbReference type="GO" id="GO:0035725">
    <property type="term" value="P:sodium ion transmembrane transport"/>
    <property type="evidence" value="ECO:0007669"/>
    <property type="project" value="TreeGrafter"/>
</dbReference>
<keyword evidence="8" id="KW-0479">Metal-binding</keyword>
<evidence type="ECO:0000256" key="7">
    <source>
        <dbReference type="ARBA" id="ARBA00023136"/>
    </source>
</evidence>
<dbReference type="EMBL" id="CAJPEV010000598">
    <property type="protein sequence ID" value="CAG0886798.1"/>
    <property type="molecule type" value="Genomic_DNA"/>
</dbReference>
<feature type="binding site" evidence="8">
    <location>
        <position position="26"/>
    </location>
    <ligand>
        <name>Na(+)</name>
        <dbReference type="ChEBI" id="CHEBI:29101"/>
        <label>1</label>
    </ligand>
</feature>
<evidence type="ECO:0000313" key="12">
    <source>
        <dbReference type="Proteomes" id="UP000677054"/>
    </source>
</evidence>
<feature type="binding site" evidence="8">
    <location>
        <position position="28"/>
    </location>
    <ligand>
        <name>Na(+)</name>
        <dbReference type="ChEBI" id="CHEBI:29101"/>
        <label>1</label>
    </ligand>
</feature>
<keyword evidence="7 10" id="KW-0472">Membrane</keyword>
<dbReference type="GO" id="GO:0005886">
    <property type="term" value="C:plasma membrane"/>
    <property type="evidence" value="ECO:0007669"/>
    <property type="project" value="TreeGrafter"/>
</dbReference>
<dbReference type="PROSITE" id="PS50267">
    <property type="entry name" value="NA_NEUROTRAN_SYMP_3"/>
    <property type="match status" value="1"/>
</dbReference>
<evidence type="ECO:0000256" key="9">
    <source>
        <dbReference type="RuleBase" id="RU003732"/>
    </source>
</evidence>
<dbReference type="Proteomes" id="UP000677054">
    <property type="component" value="Unassembled WGS sequence"/>
</dbReference>
<dbReference type="InterPro" id="IPR000175">
    <property type="entry name" value="Na/ntran_symport"/>
</dbReference>
<protein>
    <recommendedName>
        <fullName evidence="9">Transporter</fullName>
    </recommendedName>
</protein>
<keyword evidence="6 10" id="KW-1133">Transmembrane helix</keyword>
<dbReference type="OrthoDB" id="6581954at2759"/>
<dbReference type="PRINTS" id="PR00176">
    <property type="entry name" value="NANEUSMPORT"/>
</dbReference>
<keyword evidence="8" id="KW-0915">Sodium</keyword>
<feature type="transmembrane region" description="Helical" evidence="10">
    <location>
        <begin position="181"/>
        <end position="199"/>
    </location>
</feature>